<dbReference type="InterPro" id="IPR000873">
    <property type="entry name" value="AMP-dep_synth/lig_dom"/>
</dbReference>
<evidence type="ECO:0000313" key="4">
    <source>
        <dbReference type="EMBL" id="OMH82149.1"/>
    </source>
</evidence>
<dbReference type="GO" id="GO:0031956">
    <property type="term" value="F:medium-chain fatty acid-CoA ligase activity"/>
    <property type="evidence" value="ECO:0007669"/>
    <property type="project" value="TreeGrafter"/>
</dbReference>
<dbReference type="InterPro" id="IPR042099">
    <property type="entry name" value="ANL_N_sf"/>
</dbReference>
<dbReference type="CDD" id="cd05941">
    <property type="entry name" value="MCS"/>
    <property type="match status" value="1"/>
</dbReference>
<protein>
    <submittedName>
        <fullName evidence="4">Acyl-CoA synthetase family member 3, mitochondrial</fullName>
    </submittedName>
</protein>
<sequence length="534" mass="59160">MAHEIENPICNLQIFNAICSQAGSNEETPLGGNDSQAVAIVDVNREYKYKELLGDSLKLCHELETHGASGEVIALLIPNKYEYVVTQLGIWLANSTVLPLSLLHTKHDLEYFLKNAECKRIIISDEINRETMDFLDSFMTKDGSQLHVIHVEKVLPIQTPGTLEKRHIDLNTGALIIYTSGTTGSPKGVVLSHKNITAQLLSLNKAWGWSSADRMLHFLPLHHIHGIVAGLNSALFTGATVEMLPKFSVTAILDRILNKERNLTIMMGVPTMYKLLLLKLESSDPEVQEKAHEAFKQFRLNVSGSASLPVSVFEQWFKFTGQRMLERYGMSEIGFAITNDAKNPSMRIPGCVGVPAPGYAIRVMSEHDEDVTYQADSPGEVQVKGDCVFKEYYGLPEKTKEAFTEDGWFRTGDIGFRSESGIFSLMGRNNSDIIKSGGYKLSALEIERVLLENKSIQDVAVVGIPDDLFGQSVGAVVVFKPGHEHTTEDDLKKWCTDVLSSYKIPKRFVVVEKLPTNLMGKVDKKVAVALFGSG</sequence>
<dbReference type="PANTHER" id="PTHR43201:SF8">
    <property type="entry name" value="ACYL-COA SYNTHETASE FAMILY MEMBER 3"/>
    <property type="match status" value="1"/>
</dbReference>
<keyword evidence="5" id="KW-1185">Reference proteome</keyword>
<evidence type="ECO:0000259" key="3">
    <source>
        <dbReference type="Pfam" id="PF13193"/>
    </source>
</evidence>
<dbReference type="SUPFAM" id="SSF56801">
    <property type="entry name" value="Acetyl-CoA synthetase-like"/>
    <property type="match status" value="1"/>
</dbReference>
<gene>
    <name evidence="4" type="ORF">AX774_g4371</name>
</gene>
<dbReference type="Pfam" id="PF13193">
    <property type="entry name" value="AMP-binding_C"/>
    <property type="match status" value="1"/>
</dbReference>
<dbReference type="GO" id="GO:0006631">
    <property type="term" value="P:fatty acid metabolic process"/>
    <property type="evidence" value="ECO:0007669"/>
    <property type="project" value="TreeGrafter"/>
</dbReference>
<feature type="domain" description="AMP-dependent synthetase/ligase" evidence="2">
    <location>
        <begin position="36"/>
        <end position="393"/>
    </location>
</feature>
<evidence type="ECO:0000256" key="1">
    <source>
        <dbReference type="ARBA" id="ARBA00006432"/>
    </source>
</evidence>
<comment type="caution">
    <text evidence="4">The sequence shown here is derived from an EMBL/GenBank/DDBJ whole genome shotgun (WGS) entry which is preliminary data.</text>
</comment>
<dbReference type="Gene3D" id="3.30.300.30">
    <property type="match status" value="1"/>
</dbReference>
<dbReference type="PROSITE" id="PS00455">
    <property type="entry name" value="AMP_BINDING"/>
    <property type="match status" value="1"/>
</dbReference>
<dbReference type="InterPro" id="IPR045851">
    <property type="entry name" value="AMP-bd_C_sf"/>
</dbReference>
<evidence type="ECO:0000259" key="2">
    <source>
        <dbReference type="Pfam" id="PF00501"/>
    </source>
</evidence>
<dbReference type="AlphaFoldDB" id="A0A1R1PMI8"/>
<proteinExistence type="inferred from homology"/>
<dbReference type="Proteomes" id="UP000188320">
    <property type="component" value="Unassembled WGS sequence"/>
</dbReference>
<dbReference type="EMBL" id="LSSK01000729">
    <property type="protein sequence ID" value="OMH82149.1"/>
    <property type="molecule type" value="Genomic_DNA"/>
</dbReference>
<name>A0A1R1PMI8_ZANCU</name>
<accession>A0A1R1PMI8</accession>
<organism evidence="4 5">
    <name type="scientific">Zancudomyces culisetae</name>
    <name type="common">Gut fungus</name>
    <name type="synonym">Smittium culisetae</name>
    <dbReference type="NCBI Taxonomy" id="1213189"/>
    <lineage>
        <taxon>Eukaryota</taxon>
        <taxon>Fungi</taxon>
        <taxon>Fungi incertae sedis</taxon>
        <taxon>Zoopagomycota</taxon>
        <taxon>Kickxellomycotina</taxon>
        <taxon>Harpellomycetes</taxon>
        <taxon>Harpellales</taxon>
        <taxon>Legeriomycetaceae</taxon>
        <taxon>Zancudomyces</taxon>
    </lineage>
</organism>
<dbReference type="Gene3D" id="3.40.50.12780">
    <property type="entry name" value="N-terminal domain of ligase-like"/>
    <property type="match status" value="1"/>
</dbReference>
<dbReference type="Pfam" id="PF00501">
    <property type="entry name" value="AMP-binding"/>
    <property type="match status" value="1"/>
</dbReference>
<dbReference type="OrthoDB" id="2962993at2759"/>
<comment type="similarity">
    <text evidence="1">Belongs to the ATP-dependent AMP-binding enzyme family.</text>
</comment>
<feature type="domain" description="AMP-binding enzyme C-terminal" evidence="3">
    <location>
        <begin position="445"/>
        <end position="521"/>
    </location>
</feature>
<dbReference type="InterPro" id="IPR025110">
    <property type="entry name" value="AMP-bd_C"/>
</dbReference>
<evidence type="ECO:0000313" key="5">
    <source>
        <dbReference type="Proteomes" id="UP000188320"/>
    </source>
</evidence>
<dbReference type="PANTHER" id="PTHR43201">
    <property type="entry name" value="ACYL-COA SYNTHETASE"/>
    <property type="match status" value="1"/>
</dbReference>
<reference evidence="5" key="1">
    <citation type="submission" date="2017-01" db="EMBL/GenBank/DDBJ databases">
        <authorList>
            <person name="Wang Y."/>
            <person name="White M."/>
            <person name="Kvist S."/>
            <person name="Moncalvo J.-M."/>
        </authorList>
    </citation>
    <scope>NUCLEOTIDE SEQUENCE [LARGE SCALE GENOMIC DNA]</scope>
    <source>
        <strain evidence="5">COL-18-3</strain>
    </source>
</reference>
<dbReference type="InterPro" id="IPR020845">
    <property type="entry name" value="AMP-binding_CS"/>
</dbReference>